<reference evidence="2 3" key="1">
    <citation type="submission" date="2019-07" db="EMBL/GenBank/DDBJ databases">
        <authorList>
            <person name="Hibberd C M."/>
            <person name="Gehrig L. J."/>
            <person name="Chang H.-W."/>
            <person name="Venkatesh S."/>
        </authorList>
    </citation>
    <scope>NUCLEOTIDE SEQUENCE [LARGE SCALE GENOMIC DNA]</scope>
    <source>
        <strain evidence="2">Bifidobacterium_longum_subsp_infantis_JG_Bg463</strain>
    </source>
</reference>
<feature type="region of interest" description="Disordered" evidence="1">
    <location>
        <begin position="94"/>
        <end position="148"/>
    </location>
</feature>
<evidence type="ECO:0000313" key="3">
    <source>
        <dbReference type="Proteomes" id="UP000345266"/>
    </source>
</evidence>
<organism evidence="2 3">
    <name type="scientific">Bifidobacterium longum subsp. infantis</name>
    <dbReference type="NCBI Taxonomy" id="1682"/>
    <lineage>
        <taxon>Bacteria</taxon>
        <taxon>Bacillati</taxon>
        <taxon>Actinomycetota</taxon>
        <taxon>Actinomycetes</taxon>
        <taxon>Bifidobacteriales</taxon>
        <taxon>Bifidobacteriaceae</taxon>
        <taxon>Bifidobacterium</taxon>
    </lineage>
</organism>
<dbReference type="AlphaFoldDB" id="A0A564VEZ2"/>
<accession>A0A564VEZ2</accession>
<evidence type="ECO:0000313" key="2">
    <source>
        <dbReference type="EMBL" id="VUX30693.1"/>
    </source>
</evidence>
<dbReference type="EMBL" id="CABHNT010000016">
    <property type="protein sequence ID" value="VUX30693.1"/>
    <property type="molecule type" value="Genomic_DNA"/>
</dbReference>
<proteinExistence type="predicted"/>
<dbReference type="Proteomes" id="UP000345266">
    <property type="component" value="Unassembled WGS sequence"/>
</dbReference>
<evidence type="ECO:0000256" key="1">
    <source>
        <dbReference type="SAM" id="MobiDB-lite"/>
    </source>
</evidence>
<name>A0A564VEZ2_BIFLI</name>
<sequence length="197" mass="21963">MHEGTCVIRYGHARQTLKRPVYARLMSRWRGQSIDIRTGTDSAVPVRDFGLFWRTGTGPSMNTRYMQIQNPGIPPFPDGDHRTIGRQVNEILSRLSQKRRNDEPGQQNPSRSTRGSHGITQVNSSAKHWPSQHHYRCPAQASSSRRAAKRGQSVFMAVRSLRLGTSSIGTQQISMLSSSFALGSTVWPGFSKANTVV</sequence>
<feature type="compositionally biased region" description="Polar residues" evidence="1">
    <location>
        <begin position="104"/>
        <end position="126"/>
    </location>
</feature>
<protein>
    <submittedName>
        <fullName evidence="2">Uncharacterized protein</fullName>
    </submittedName>
</protein>
<gene>
    <name evidence="2" type="ORF">BLJG463_00666</name>
</gene>
<feature type="compositionally biased region" description="Low complexity" evidence="1">
    <location>
        <begin position="137"/>
        <end position="148"/>
    </location>
</feature>